<dbReference type="Proteomes" id="UP000287352">
    <property type="component" value="Unassembled WGS sequence"/>
</dbReference>
<evidence type="ECO:0000313" key="2">
    <source>
        <dbReference type="Proteomes" id="UP000287352"/>
    </source>
</evidence>
<dbReference type="RefSeq" id="WP_126578234.1">
    <property type="nucleotide sequence ID" value="NZ_BIFR01000001.1"/>
</dbReference>
<reference evidence="2" key="1">
    <citation type="submission" date="2018-12" db="EMBL/GenBank/DDBJ databases">
        <title>Tengunoibacter tsumagoiensis gen. nov., sp. nov., Dictyobacter kobayashii sp. nov., D. alpinus sp. nov., and D. joshuensis sp. nov. and description of Dictyobacteraceae fam. nov. within the order Ktedonobacterales isolated from Tengu-no-mugimeshi.</title>
        <authorList>
            <person name="Wang C.M."/>
            <person name="Zheng Y."/>
            <person name="Sakai Y."/>
            <person name="Toyoda A."/>
            <person name="Minakuchi Y."/>
            <person name="Abe K."/>
            <person name="Yokota A."/>
            <person name="Yabe S."/>
        </authorList>
    </citation>
    <scope>NUCLEOTIDE SEQUENCE [LARGE SCALE GENOMIC DNA]</scope>
    <source>
        <strain evidence="2">Uno3</strain>
    </source>
</reference>
<comment type="caution">
    <text evidence="1">The sequence shown here is derived from an EMBL/GenBank/DDBJ whole genome shotgun (WGS) entry which is preliminary data.</text>
</comment>
<evidence type="ECO:0008006" key="3">
    <source>
        <dbReference type="Google" id="ProtNLM"/>
    </source>
</evidence>
<protein>
    <recommendedName>
        <fullName evidence="3">Transposase (putative) YhgA-like domain-containing protein</fullName>
    </recommendedName>
</protein>
<evidence type="ECO:0000313" key="1">
    <source>
        <dbReference type="EMBL" id="GCE10645.1"/>
    </source>
</evidence>
<proteinExistence type="predicted"/>
<organism evidence="1 2">
    <name type="scientific">Tengunoibacter tsumagoiensis</name>
    <dbReference type="NCBI Taxonomy" id="2014871"/>
    <lineage>
        <taxon>Bacteria</taxon>
        <taxon>Bacillati</taxon>
        <taxon>Chloroflexota</taxon>
        <taxon>Ktedonobacteria</taxon>
        <taxon>Ktedonobacterales</taxon>
        <taxon>Dictyobacteraceae</taxon>
        <taxon>Tengunoibacter</taxon>
    </lineage>
</organism>
<accession>A0A401ZUP4</accession>
<name>A0A401ZUP4_9CHLR</name>
<dbReference type="PANTHER" id="PTHR34613:SF1">
    <property type="entry name" value="SLL6017 PROTEIN"/>
    <property type="match status" value="1"/>
</dbReference>
<dbReference type="OrthoDB" id="145910at2"/>
<gene>
    <name evidence="1" type="ORF">KTT_05040</name>
</gene>
<keyword evidence="2" id="KW-1185">Reference proteome</keyword>
<sequence length="230" mass="26109">MPVCSIVIYLVKDGNAVIPPYVQELPDGTVNHTFMYRYCKLWELPSKLLLQNGMEGMLPLLPLTQDGTKRETIDLMIAELQRINENELNSLGYSIASLVFQKASDRQWLRERMKPMLGRIEDSWIFEEVKERAIAKGLAKGLEQGLEQGRELGLEQGRELGRLEALQDLLMHFLRLRFSPLSAWAEPKIAAVTQPETLQTCADALFGVQTLEEAQQVLLELDKKPTSDRA</sequence>
<dbReference type="PANTHER" id="PTHR34613">
    <property type="entry name" value="SLL0800 PROTEIN"/>
    <property type="match status" value="1"/>
</dbReference>
<dbReference type="AlphaFoldDB" id="A0A401ZUP4"/>
<dbReference type="EMBL" id="BIFR01000001">
    <property type="protein sequence ID" value="GCE10645.1"/>
    <property type="molecule type" value="Genomic_DNA"/>
</dbReference>